<proteinExistence type="predicted"/>
<organism evidence="1 2">
    <name type="scientific">Pseudomonas coronafaciens pv. garcae</name>
    <dbReference type="NCBI Taxonomy" id="251653"/>
    <lineage>
        <taxon>Bacteria</taxon>
        <taxon>Pseudomonadati</taxon>
        <taxon>Pseudomonadota</taxon>
        <taxon>Gammaproteobacteria</taxon>
        <taxon>Pseudomonadales</taxon>
        <taxon>Pseudomonadaceae</taxon>
        <taxon>Pseudomonas</taxon>
        <taxon>Pseudomonas coronafaciens</taxon>
    </lineage>
</organism>
<dbReference type="AlphaFoldDB" id="A0AB37QNJ8"/>
<gene>
    <name evidence="1" type="ORF">ALP74_200114</name>
</gene>
<dbReference type="EMBL" id="RBSH01000238">
    <property type="protein sequence ID" value="RMR97499.1"/>
    <property type="molecule type" value="Genomic_DNA"/>
</dbReference>
<accession>A0AB37QNJ8</accession>
<sequence length="86" mass="10207">MKCVSWSVKLSSMWCYRVYRSRYRPNKERTARYPAFTVCAAVINQLLYIKSVFEGVEKDKSDFISFPSVPLQPRNSNRQMTSWRES</sequence>
<name>A0AB37QNJ8_9PSED</name>
<comment type="caution">
    <text evidence="1">The sequence shown here is derived from an EMBL/GenBank/DDBJ whole genome shotgun (WGS) entry which is preliminary data.</text>
</comment>
<evidence type="ECO:0000313" key="2">
    <source>
        <dbReference type="Proteomes" id="UP000272613"/>
    </source>
</evidence>
<protein>
    <submittedName>
        <fullName evidence="1">Uncharacterized protein</fullName>
    </submittedName>
</protein>
<evidence type="ECO:0000313" key="1">
    <source>
        <dbReference type="EMBL" id="RMR97499.1"/>
    </source>
</evidence>
<dbReference type="Proteomes" id="UP000272613">
    <property type="component" value="Unassembled WGS sequence"/>
</dbReference>
<reference evidence="1 2" key="1">
    <citation type="submission" date="2018-08" db="EMBL/GenBank/DDBJ databases">
        <title>Recombination of ecologically and evolutionarily significant loci maintains genetic cohesion in the Pseudomonas syringae species complex.</title>
        <authorList>
            <person name="Dillon M."/>
            <person name="Thakur S."/>
            <person name="Almeida R.N.D."/>
            <person name="Weir B.S."/>
            <person name="Guttman D.S."/>
        </authorList>
    </citation>
    <scope>NUCLEOTIDE SEQUENCE [LARGE SCALE GENOMIC DNA]</scope>
    <source>
        <strain evidence="1 2">ICMP 5019</strain>
    </source>
</reference>